<gene>
    <name evidence="1" type="ORF">NSPZN2_160083</name>
</gene>
<evidence type="ECO:0008006" key="3">
    <source>
        <dbReference type="Google" id="ProtNLM"/>
    </source>
</evidence>
<protein>
    <recommendedName>
        <fullName evidence="3">DUF192 domain-containing protein</fullName>
    </recommendedName>
</protein>
<reference evidence="1 2" key="1">
    <citation type="submission" date="2021-02" db="EMBL/GenBank/DDBJ databases">
        <authorList>
            <person name="Han P."/>
        </authorList>
    </citation>
    <scope>NUCLEOTIDE SEQUENCE [LARGE SCALE GENOMIC DNA]</scope>
    <source>
        <strain evidence="1">Candidatus Nitrospira sp. ZN2</strain>
    </source>
</reference>
<dbReference type="Proteomes" id="UP000675880">
    <property type="component" value="Unassembled WGS sequence"/>
</dbReference>
<dbReference type="Gene3D" id="2.60.120.1140">
    <property type="entry name" value="Protein of unknown function DUF192"/>
    <property type="match status" value="1"/>
</dbReference>
<dbReference type="InterPro" id="IPR003795">
    <property type="entry name" value="DUF192"/>
</dbReference>
<dbReference type="PANTHER" id="PTHR37953:SF1">
    <property type="entry name" value="UPF0127 PROTEIN MJ1496"/>
    <property type="match status" value="1"/>
</dbReference>
<keyword evidence="2" id="KW-1185">Reference proteome</keyword>
<comment type="caution">
    <text evidence="1">The sequence shown here is derived from an EMBL/GenBank/DDBJ whole genome shotgun (WGS) entry which is preliminary data.</text>
</comment>
<dbReference type="EMBL" id="CAJNBJ010000008">
    <property type="protein sequence ID" value="CAE6744712.1"/>
    <property type="molecule type" value="Genomic_DNA"/>
</dbReference>
<dbReference type="Pfam" id="PF02643">
    <property type="entry name" value="DUF192"/>
    <property type="match status" value="1"/>
</dbReference>
<evidence type="ECO:0000313" key="2">
    <source>
        <dbReference type="Proteomes" id="UP000675880"/>
    </source>
</evidence>
<dbReference type="InterPro" id="IPR038695">
    <property type="entry name" value="Saro_0823-like_sf"/>
</dbReference>
<name>A0ABM8RCC0_9BACT</name>
<proteinExistence type="predicted"/>
<organism evidence="1 2">
    <name type="scientific">Nitrospira defluvii</name>
    <dbReference type="NCBI Taxonomy" id="330214"/>
    <lineage>
        <taxon>Bacteria</taxon>
        <taxon>Pseudomonadati</taxon>
        <taxon>Nitrospirota</taxon>
        <taxon>Nitrospiria</taxon>
        <taxon>Nitrospirales</taxon>
        <taxon>Nitrospiraceae</taxon>
        <taxon>Nitrospira</taxon>
    </lineage>
</organism>
<dbReference type="PANTHER" id="PTHR37953">
    <property type="entry name" value="UPF0127 PROTEIN MJ1496"/>
    <property type="match status" value="1"/>
</dbReference>
<accession>A0ABM8RCC0</accession>
<dbReference type="RefSeq" id="WP_213042145.1">
    <property type="nucleotide sequence ID" value="NZ_CAJNBJ010000008.1"/>
</dbReference>
<sequence>MGRQATISREHTWSGNWLRCAGWCAWTFVVAVASAGWATEPPTETLITVKTPTGTLIQAELADTALKRAQGLMFREHIADDRGMLFIFGDAQPWTFWMKNTKIPLDIIWMDATKTIIHIERNVPICTRQDDGCPQYHSDEGALYVLELGAGRAAALQLQRGMKLSFKQP</sequence>
<evidence type="ECO:0000313" key="1">
    <source>
        <dbReference type="EMBL" id="CAE6744712.1"/>
    </source>
</evidence>